<sequence>MRREFYSNGKLLLTGEYAVLDGARALAIPTKYGQSLTIQENDSGYLQWKSFEHQQRCWFEVKFSMPELNLISYSDQKTANTLQNILLAVRRINREFLTYESGLAITTSLTFPKNWGLGTSSTLINNIASWALVDPYVLLEQTFGGSGYDLACAKHDKPIVYQLNDGKATIQEINFNPSFDEHLYFVYLNKKQNSREAIRNYREQAFDRLELVNAISVLTNNLIEVKTLSEFEILLQEHESMLSKVLRITAVQENLFSDYFGVVKSLGGWGGDFVLATGNEKTPEYFKFKGFEVVIPYKNMTL</sequence>
<dbReference type="RefSeq" id="WP_311350293.1">
    <property type="nucleotide sequence ID" value="NZ_JAVRHR010000001.1"/>
</dbReference>
<dbReference type="InterPro" id="IPR014721">
    <property type="entry name" value="Ribsml_uS5_D2-typ_fold_subgr"/>
</dbReference>
<proteinExistence type="predicted"/>
<dbReference type="Gene3D" id="3.30.230.10">
    <property type="match status" value="1"/>
</dbReference>
<organism evidence="1 2">
    <name type="scientific">Croceitalea rosinachiae</name>
    <dbReference type="NCBI Taxonomy" id="3075596"/>
    <lineage>
        <taxon>Bacteria</taxon>
        <taxon>Pseudomonadati</taxon>
        <taxon>Bacteroidota</taxon>
        <taxon>Flavobacteriia</taxon>
        <taxon>Flavobacteriales</taxon>
        <taxon>Flavobacteriaceae</taxon>
        <taxon>Croceitalea</taxon>
    </lineage>
</organism>
<dbReference type="GO" id="GO:0016301">
    <property type="term" value="F:kinase activity"/>
    <property type="evidence" value="ECO:0007669"/>
    <property type="project" value="UniProtKB-KW"/>
</dbReference>
<dbReference type="SUPFAM" id="SSF54211">
    <property type="entry name" value="Ribosomal protein S5 domain 2-like"/>
    <property type="match status" value="1"/>
</dbReference>
<evidence type="ECO:0000313" key="1">
    <source>
        <dbReference type="EMBL" id="MDT0606749.1"/>
    </source>
</evidence>
<dbReference type="InterPro" id="IPR047765">
    <property type="entry name" value="GHMP_GYDIA-like"/>
</dbReference>
<keyword evidence="1" id="KW-0808">Transferase</keyword>
<reference evidence="1 2" key="1">
    <citation type="submission" date="2023-09" db="EMBL/GenBank/DDBJ databases">
        <authorList>
            <person name="Rey-Velasco X."/>
        </authorList>
    </citation>
    <scope>NUCLEOTIDE SEQUENCE [LARGE SCALE GENOMIC DNA]</scope>
    <source>
        <strain evidence="1 2">F388</strain>
    </source>
</reference>
<dbReference type="NCBIfam" id="NF040656">
    <property type="entry name" value="GHMP_GYDIA"/>
    <property type="match status" value="1"/>
</dbReference>
<name>A0ABU3A9W2_9FLAO</name>
<keyword evidence="2" id="KW-1185">Reference proteome</keyword>
<dbReference type="InterPro" id="IPR020568">
    <property type="entry name" value="Ribosomal_Su5_D2-typ_SF"/>
</dbReference>
<accession>A0ABU3A9W2</accession>
<gene>
    <name evidence="1" type="ORF">RM706_06895</name>
</gene>
<dbReference type="EMBL" id="JAVRHR010000001">
    <property type="protein sequence ID" value="MDT0606749.1"/>
    <property type="molecule type" value="Genomic_DNA"/>
</dbReference>
<comment type="caution">
    <text evidence="1">The sequence shown here is derived from an EMBL/GenBank/DDBJ whole genome shotgun (WGS) entry which is preliminary data.</text>
</comment>
<dbReference type="Proteomes" id="UP001255246">
    <property type="component" value="Unassembled WGS sequence"/>
</dbReference>
<keyword evidence="1" id="KW-0418">Kinase</keyword>
<protein>
    <submittedName>
        <fullName evidence="1">GYDIA family GHMP kinase</fullName>
    </submittedName>
</protein>
<evidence type="ECO:0000313" key="2">
    <source>
        <dbReference type="Proteomes" id="UP001255246"/>
    </source>
</evidence>